<dbReference type="Proteomes" id="UP000059680">
    <property type="component" value="Chromosome 5"/>
</dbReference>
<dbReference type="PaxDb" id="39947-A0A0N7KK98"/>
<dbReference type="AlphaFoldDB" id="A0A0N7KK98"/>
<accession>A0A0N7KK98</accession>
<reference evidence="2 3" key="3">
    <citation type="journal article" date="2013" name="Rice">
        <title>Improvement of the Oryza sativa Nipponbare reference genome using next generation sequence and optical map data.</title>
        <authorList>
            <person name="Kawahara Y."/>
            <person name="de la Bastide M."/>
            <person name="Hamilton J.P."/>
            <person name="Kanamori H."/>
            <person name="McCombie W.R."/>
            <person name="Ouyang S."/>
            <person name="Schwartz D.C."/>
            <person name="Tanaka T."/>
            <person name="Wu J."/>
            <person name="Zhou S."/>
            <person name="Childs K.L."/>
            <person name="Davidson R.M."/>
            <person name="Lin H."/>
            <person name="Quesada-Ocampo L."/>
            <person name="Vaillancourt B."/>
            <person name="Sakai H."/>
            <person name="Lee S.S."/>
            <person name="Kim J."/>
            <person name="Numa H."/>
            <person name="Itoh T."/>
            <person name="Buell C.R."/>
            <person name="Matsumoto T."/>
        </authorList>
    </citation>
    <scope>NUCLEOTIDE SEQUENCE [LARGE SCALE GENOMIC DNA]</scope>
    <source>
        <strain evidence="3">cv. Nipponbare</strain>
    </source>
</reference>
<evidence type="ECO:0000256" key="1">
    <source>
        <dbReference type="SAM" id="MobiDB-lite"/>
    </source>
</evidence>
<protein>
    <submittedName>
        <fullName evidence="2">Os05g0188000 protein</fullName>
    </submittedName>
</protein>
<organism evidence="2 3">
    <name type="scientific">Oryza sativa subsp. japonica</name>
    <name type="common">Rice</name>
    <dbReference type="NCBI Taxonomy" id="39947"/>
    <lineage>
        <taxon>Eukaryota</taxon>
        <taxon>Viridiplantae</taxon>
        <taxon>Streptophyta</taxon>
        <taxon>Embryophyta</taxon>
        <taxon>Tracheophyta</taxon>
        <taxon>Spermatophyta</taxon>
        <taxon>Magnoliopsida</taxon>
        <taxon>Liliopsida</taxon>
        <taxon>Poales</taxon>
        <taxon>Poaceae</taxon>
        <taxon>BOP clade</taxon>
        <taxon>Oryzoideae</taxon>
        <taxon>Oryzeae</taxon>
        <taxon>Oryzinae</taxon>
        <taxon>Oryza</taxon>
        <taxon>Oryza sativa</taxon>
    </lineage>
</organism>
<dbReference type="InParanoid" id="A0A0N7KK98"/>
<dbReference type="EMBL" id="AP014961">
    <property type="protein sequence ID" value="BAS92617.1"/>
    <property type="molecule type" value="Genomic_DNA"/>
</dbReference>
<feature type="compositionally biased region" description="Low complexity" evidence="1">
    <location>
        <begin position="75"/>
        <end position="88"/>
    </location>
</feature>
<feature type="region of interest" description="Disordered" evidence="1">
    <location>
        <begin position="1"/>
        <end position="105"/>
    </location>
</feature>
<feature type="compositionally biased region" description="Basic and acidic residues" evidence="1">
    <location>
        <begin position="15"/>
        <end position="25"/>
    </location>
</feature>
<name>A0A0N7KK98_ORYSJ</name>
<gene>
    <name evidence="2" type="ordered locus">Os05g0188000</name>
    <name evidence="2" type="ORF">OSNPB_050188000</name>
</gene>
<reference evidence="3" key="1">
    <citation type="journal article" date="2005" name="Nature">
        <title>The map-based sequence of the rice genome.</title>
        <authorList>
            <consortium name="International rice genome sequencing project (IRGSP)"/>
            <person name="Matsumoto T."/>
            <person name="Wu J."/>
            <person name="Kanamori H."/>
            <person name="Katayose Y."/>
            <person name="Fujisawa M."/>
            <person name="Namiki N."/>
            <person name="Mizuno H."/>
            <person name="Yamamoto K."/>
            <person name="Antonio B.A."/>
            <person name="Baba T."/>
            <person name="Sakata K."/>
            <person name="Nagamura Y."/>
            <person name="Aoki H."/>
            <person name="Arikawa K."/>
            <person name="Arita K."/>
            <person name="Bito T."/>
            <person name="Chiden Y."/>
            <person name="Fujitsuka N."/>
            <person name="Fukunaka R."/>
            <person name="Hamada M."/>
            <person name="Harada C."/>
            <person name="Hayashi A."/>
            <person name="Hijishita S."/>
            <person name="Honda M."/>
            <person name="Hosokawa S."/>
            <person name="Ichikawa Y."/>
            <person name="Idonuma A."/>
            <person name="Iijima M."/>
            <person name="Ikeda M."/>
            <person name="Ikeno M."/>
            <person name="Ito K."/>
            <person name="Ito S."/>
            <person name="Ito T."/>
            <person name="Ito Y."/>
            <person name="Ito Y."/>
            <person name="Iwabuchi A."/>
            <person name="Kamiya K."/>
            <person name="Karasawa W."/>
            <person name="Kurita K."/>
            <person name="Katagiri S."/>
            <person name="Kikuta A."/>
            <person name="Kobayashi H."/>
            <person name="Kobayashi N."/>
            <person name="Machita K."/>
            <person name="Maehara T."/>
            <person name="Masukawa M."/>
            <person name="Mizubayashi T."/>
            <person name="Mukai Y."/>
            <person name="Nagasaki H."/>
            <person name="Nagata Y."/>
            <person name="Naito S."/>
            <person name="Nakashima M."/>
            <person name="Nakama Y."/>
            <person name="Nakamichi Y."/>
            <person name="Nakamura M."/>
            <person name="Meguro A."/>
            <person name="Negishi M."/>
            <person name="Ohta I."/>
            <person name="Ohta T."/>
            <person name="Okamoto M."/>
            <person name="Ono N."/>
            <person name="Saji S."/>
            <person name="Sakaguchi M."/>
            <person name="Sakai K."/>
            <person name="Shibata M."/>
            <person name="Shimokawa T."/>
            <person name="Song J."/>
            <person name="Takazaki Y."/>
            <person name="Terasawa K."/>
            <person name="Tsugane M."/>
            <person name="Tsuji K."/>
            <person name="Ueda S."/>
            <person name="Waki K."/>
            <person name="Yamagata H."/>
            <person name="Yamamoto M."/>
            <person name="Yamamoto S."/>
            <person name="Yamane H."/>
            <person name="Yoshiki S."/>
            <person name="Yoshihara R."/>
            <person name="Yukawa K."/>
            <person name="Zhong H."/>
            <person name="Yano M."/>
            <person name="Yuan Q."/>
            <person name="Ouyang S."/>
            <person name="Liu J."/>
            <person name="Jones K.M."/>
            <person name="Gansberger K."/>
            <person name="Moffat K."/>
            <person name="Hill J."/>
            <person name="Bera J."/>
            <person name="Fadrosh D."/>
            <person name="Jin S."/>
            <person name="Johri S."/>
            <person name="Kim M."/>
            <person name="Overton L."/>
            <person name="Reardon M."/>
            <person name="Tsitrin T."/>
            <person name="Vuong H."/>
            <person name="Weaver B."/>
            <person name="Ciecko A."/>
            <person name="Tallon L."/>
            <person name="Jackson J."/>
            <person name="Pai G."/>
            <person name="Aken S.V."/>
            <person name="Utterback T."/>
            <person name="Reidmuller S."/>
            <person name="Feldblyum T."/>
            <person name="Hsiao J."/>
            <person name="Zismann V."/>
            <person name="Iobst S."/>
            <person name="de Vazeille A.R."/>
            <person name="Buell C.R."/>
            <person name="Ying K."/>
            <person name="Li Y."/>
            <person name="Lu T."/>
            <person name="Huang Y."/>
            <person name="Zhao Q."/>
            <person name="Feng Q."/>
            <person name="Zhang L."/>
            <person name="Zhu J."/>
            <person name="Weng Q."/>
            <person name="Mu J."/>
            <person name="Lu Y."/>
            <person name="Fan D."/>
            <person name="Liu Y."/>
            <person name="Guan J."/>
            <person name="Zhang Y."/>
            <person name="Yu S."/>
            <person name="Liu X."/>
            <person name="Zhang Y."/>
            <person name="Hong G."/>
            <person name="Han B."/>
            <person name="Choisne N."/>
            <person name="Demange N."/>
            <person name="Orjeda G."/>
            <person name="Samain S."/>
            <person name="Cattolico L."/>
            <person name="Pelletier E."/>
            <person name="Couloux A."/>
            <person name="Segurens B."/>
            <person name="Wincker P."/>
            <person name="D'Hont A."/>
            <person name="Scarpelli C."/>
            <person name="Weissenbach J."/>
            <person name="Salanoubat M."/>
            <person name="Quetier F."/>
            <person name="Yu Y."/>
            <person name="Kim H.R."/>
            <person name="Rambo T."/>
            <person name="Currie J."/>
            <person name="Collura K."/>
            <person name="Luo M."/>
            <person name="Yang T."/>
            <person name="Ammiraju J.S.S."/>
            <person name="Engler F."/>
            <person name="Soderlund C."/>
            <person name="Wing R.A."/>
            <person name="Palmer L.E."/>
            <person name="de la Bastide M."/>
            <person name="Spiegel L."/>
            <person name="Nascimento L."/>
            <person name="Zutavern T."/>
            <person name="O'Shaughnessy A."/>
            <person name="Dike S."/>
            <person name="Dedhia N."/>
            <person name="Preston R."/>
            <person name="Balija V."/>
            <person name="McCombie W.R."/>
            <person name="Chow T."/>
            <person name="Chen H."/>
            <person name="Chung M."/>
            <person name="Chen C."/>
            <person name="Shaw J."/>
            <person name="Wu H."/>
            <person name="Hsiao K."/>
            <person name="Chao Y."/>
            <person name="Chu M."/>
            <person name="Cheng C."/>
            <person name="Hour A."/>
            <person name="Lee P."/>
            <person name="Lin S."/>
            <person name="Lin Y."/>
            <person name="Liou J."/>
            <person name="Liu S."/>
            <person name="Hsing Y."/>
            <person name="Raghuvanshi S."/>
            <person name="Mohanty A."/>
            <person name="Bharti A.K."/>
            <person name="Gaur A."/>
            <person name="Gupta V."/>
            <person name="Kumar D."/>
            <person name="Ravi V."/>
            <person name="Vij S."/>
            <person name="Kapur A."/>
            <person name="Khurana P."/>
            <person name="Khurana P."/>
            <person name="Khurana J.P."/>
            <person name="Tyagi A.K."/>
            <person name="Gaikwad K."/>
            <person name="Singh A."/>
            <person name="Dalal V."/>
            <person name="Srivastava S."/>
            <person name="Dixit A."/>
            <person name="Pal A.K."/>
            <person name="Ghazi I.A."/>
            <person name="Yadav M."/>
            <person name="Pandit A."/>
            <person name="Bhargava A."/>
            <person name="Sureshbabu K."/>
            <person name="Batra K."/>
            <person name="Sharma T.R."/>
            <person name="Mohapatra T."/>
            <person name="Singh N.K."/>
            <person name="Messing J."/>
            <person name="Nelson A.B."/>
            <person name="Fuks G."/>
            <person name="Kavchok S."/>
            <person name="Keizer G."/>
            <person name="Linton E."/>
            <person name="Llaca V."/>
            <person name="Song R."/>
            <person name="Tanyolac B."/>
            <person name="Young S."/>
            <person name="Ho-Il K."/>
            <person name="Hahn J.H."/>
            <person name="Sangsakoo G."/>
            <person name="Vanavichit A."/>
            <person name="de Mattos Luiz.A.T."/>
            <person name="Zimmer P.D."/>
            <person name="Malone G."/>
            <person name="Dellagostin O."/>
            <person name="de Oliveira A.C."/>
            <person name="Bevan M."/>
            <person name="Bancroft I."/>
            <person name="Minx P."/>
            <person name="Cordum H."/>
            <person name="Wilson R."/>
            <person name="Cheng Z."/>
            <person name="Jin W."/>
            <person name="Jiang J."/>
            <person name="Leong S.A."/>
            <person name="Iwama H."/>
            <person name="Gojobori T."/>
            <person name="Itoh T."/>
            <person name="Niimura Y."/>
            <person name="Fujii Y."/>
            <person name="Habara T."/>
            <person name="Sakai H."/>
            <person name="Sato Y."/>
            <person name="Wilson G."/>
            <person name="Kumar K."/>
            <person name="McCouch S."/>
            <person name="Juretic N."/>
            <person name="Hoen D."/>
            <person name="Wright S."/>
            <person name="Bruskiewich R."/>
            <person name="Bureau T."/>
            <person name="Miyao A."/>
            <person name="Hirochika H."/>
            <person name="Nishikawa T."/>
            <person name="Kadowaki K."/>
            <person name="Sugiura M."/>
            <person name="Burr B."/>
            <person name="Sasaki T."/>
        </authorList>
    </citation>
    <scope>NUCLEOTIDE SEQUENCE [LARGE SCALE GENOMIC DNA]</scope>
    <source>
        <strain evidence="3">cv. Nipponbare</strain>
    </source>
</reference>
<proteinExistence type="predicted"/>
<evidence type="ECO:0000313" key="3">
    <source>
        <dbReference type="Proteomes" id="UP000059680"/>
    </source>
</evidence>
<reference evidence="2 3" key="2">
    <citation type="journal article" date="2013" name="Plant Cell Physiol.">
        <title>Rice Annotation Project Database (RAP-DB): an integrative and interactive database for rice genomics.</title>
        <authorList>
            <person name="Sakai H."/>
            <person name="Lee S.S."/>
            <person name="Tanaka T."/>
            <person name="Numa H."/>
            <person name="Kim J."/>
            <person name="Kawahara Y."/>
            <person name="Wakimoto H."/>
            <person name="Yang C.C."/>
            <person name="Iwamoto M."/>
            <person name="Abe T."/>
            <person name="Yamada Y."/>
            <person name="Muto A."/>
            <person name="Inokuchi H."/>
            <person name="Ikemura T."/>
            <person name="Matsumoto T."/>
            <person name="Sasaki T."/>
            <person name="Itoh T."/>
        </authorList>
    </citation>
    <scope>NUCLEOTIDE SEQUENCE [LARGE SCALE GENOMIC DNA]</scope>
    <source>
        <strain evidence="3">cv. Nipponbare</strain>
    </source>
</reference>
<evidence type="ECO:0000313" key="2">
    <source>
        <dbReference type="EMBL" id="BAS92617.1"/>
    </source>
</evidence>
<keyword evidence="3" id="KW-1185">Reference proteome</keyword>
<sequence>MTTSSGAVAVATGGSERKGENDLRLHPRHFTALRRDRGGGHGNTGAAGRRDSRGTRAPSLPLATGHRPPLHHALRAPATPAACPAPTTEKARTVRRPAQTTMSGG</sequence>